<dbReference type="InterPro" id="IPR015424">
    <property type="entry name" value="PyrdxlP-dep_Trfase"/>
</dbReference>
<organism evidence="3">
    <name type="scientific">freshwater metagenome</name>
    <dbReference type="NCBI Taxonomy" id="449393"/>
    <lineage>
        <taxon>unclassified sequences</taxon>
        <taxon>metagenomes</taxon>
        <taxon>ecological metagenomes</taxon>
    </lineage>
</organism>
<name>A0A6J7I3S2_9ZZZZ</name>
<dbReference type="GO" id="GO:0008483">
    <property type="term" value="F:transaminase activity"/>
    <property type="evidence" value="ECO:0007669"/>
    <property type="project" value="InterPro"/>
</dbReference>
<dbReference type="SUPFAM" id="SSF53383">
    <property type="entry name" value="PLP-dependent transferases"/>
    <property type="match status" value="1"/>
</dbReference>
<dbReference type="GO" id="GO:0030170">
    <property type="term" value="F:pyridoxal phosphate binding"/>
    <property type="evidence" value="ECO:0007669"/>
    <property type="project" value="InterPro"/>
</dbReference>
<dbReference type="Gene3D" id="3.40.640.10">
    <property type="entry name" value="Type I PLP-dependent aspartate aminotransferase-like (Major domain)"/>
    <property type="match status" value="1"/>
</dbReference>
<evidence type="ECO:0000256" key="1">
    <source>
        <dbReference type="ARBA" id="ARBA00001933"/>
    </source>
</evidence>
<protein>
    <submittedName>
        <fullName evidence="3">Unannotated protein</fullName>
    </submittedName>
</protein>
<proteinExistence type="predicted"/>
<dbReference type="Pfam" id="PF00202">
    <property type="entry name" value="Aminotran_3"/>
    <property type="match status" value="1"/>
</dbReference>
<reference evidence="3" key="1">
    <citation type="submission" date="2020-05" db="EMBL/GenBank/DDBJ databases">
        <authorList>
            <person name="Chiriac C."/>
            <person name="Salcher M."/>
            <person name="Ghai R."/>
            <person name="Kavagutti S V."/>
        </authorList>
    </citation>
    <scope>NUCLEOTIDE SEQUENCE</scope>
</reference>
<dbReference type="PANTHER" id="PTHR43713:SF3">
    <property type="entry name" value="GLUTAMATE-1-SEMIALDEHYDE 2,1-AMINOMUTASE 1, CHLOROPLASTIC-RELATED"/>
    <property type="match status" value="1"/>
</dbReference>
<dbReference type="PROSITE" id="PS00600">
    <property type="entry name" value="AA_TRANSFER_CLASS_3"/>
    <property type="match status" value="1"/>
</dbReference>
<dbReference type="EMBL" id="CAFBND010000002">
    <property type="protein sequence ID" value="CAB4925475.1"/>
    <property type="molecule type" value="Genomic_DNA"/>
</dbReference>
<sequence>MAQTSVRTKSDILNSRALVSIPGGVNSNVRLSAPRVFFEHGRGSRLWDVDGNEYVDYVLGQGPCFLGHAHPIVNRAVAQACDTGMVFGAQHELEVEAVERLLGAVGWAEQGRLGATGTECVQAALRLARAATGRTRFVHFEGHYHGWLDNILMRVDDGHAVPVSLGQVAGQLAETSVLPWNDAEALEQLLAESGDTIAAVIMEPVMINNGSIEPLPGYLARVRELCDEYGVILIFDEVITGFRVARGGAAARYGVTPDLATYGKAMAGGWPVGAILGRADLLSLLSDGRVNHSGTFNGAVMAAAAVVATQQVLDENPPYEAIEAYGTTLMAGLHKIGEAHGLDLHMQGLPAGFHVSFGPPGPVLDFAGMNRLDLARYSRFATRLAEHGLWVTGRGIWYVSAAHGPTELADSLERFDTAIRASLP</sequence>
<evidence type="ECO:0000256" key="2">
    <source>
        <dbReference type="ARBA" id="ARBA00022898"/>
    </source>
</evidence>
<comment type="cofactor">
    <cofactor evidence="1">
        <name>pyridoxal 5'-phosphate</name>
        <dbReference type="ChEBI" id="CHEBI:597326"/>
    </cofactor>
</comment>
<dbReference type="InterPro" id="IPR049704">
    <property type="entry name" value="Aminotrans_3_PPA_site"/>
</dbReference>
<dbReference type="Gene3D" id="3.90.1150.10">
    <property type="entry name" value="Aspartate Aminotransferase, domain 1"/>
    <property type="match status" value="1"/>
</dbReference>
<dbReference type="PANTHER" id="PTHR43713">
    <property type="entry name" value="GLUTAMATE-1-SEMIALDEHYDE 2,1-AMINOMUTASE"/>
    <property type="match status" value="1"/>
</dbReference>
<dbReference type="InterPro" id="IPR015421">
    <property type="entry name" value="PyrdxlP-dep_Trfase_major"/>
</dbReference>
<gene>
    <name evidence="3" type="ORF">UFOPK3752_00101</name>
</gene>
<keyword evidence="2" id="KW-0663">Pyridoxal phosphate</keyword>
<dbReference type="InterPro" id="IPR015422">
    <property type="entry name" value="PyrdxlP-dep_Trfase_small"/>
</dbReference>
<dbReference type="AlphaFoldDB" id="A0A6J7I3S2"/>
<evidence type="ECO:0000313" key="3">
    <source>
        <dbReference type="EMBL" id="CAB4925475.1"/>
    </source>
</evidence>
<accession>A0A6J7I3S2</accession>
<dbReference type="InterPro" id="IPR005814">
    <property type="entry name" value="Aminotrans_3"/>
</dbReference>